<dbReference type="Pfam" id="PF00891">
    <property type="entry name" value="Methyltransf_2"/>
    <property type="match status" value="1"/>
</dbReference>
<dbReference type="SUPFAM" id="SSF46785">
    <property type="entry name" value="Winged helix' DNA-binding domain"/>
    <property type="match status" value="1"/>
</dbReference>
<accession>F0XQV0</accession>
<dbReference type="PROSITE" id="PS51683">
    <property type="entry name" value="SAM_OMT_II"/>
    <property type="match status" value="1"/>
</dbReference>
<dbReference type="RefSeq" id="XP_014169355.1">
    <property type="nucleotide sequence ID" value="XM_014313880.1"/>
</dbReference>
<dbReference type="Gene3D" id="1.10.10.10">
    <property type="entry name" value="Winged helix-like DNA-binding domain superfamily/Winged helix DNA-binding domain"/>
    <property type="match status" value="1"/>
</dbReference>
<evidence type="ECO:0000259" key="4">
    <source>
        <dbReference type="Pfam" id="PF00891"/>
    </source>
</evidence>
<dbReference type="OrthoDB" id="2410195at2759"/>
<dbReference type="InParanoid" id="F0XQV0"/>
<feature type="domain" description="O-methyltransferase C-terminal" evidence="4">
    <location>
        <begin position="167"/>
        <end position="377"/>
    </location>
</feature>
<keyword evidence="3" id="KW-0949">S-adenosyl-L-methionine</keyword>
<evidence type="ECO:0000256" key="2">
    <source>
        <dbReference type="ARBA" id="ARBA00022679"/>
    </source>
</evidence>
<evidence type="ECO:0000256" key="1">
    <source>
        <dbReference type="ARBA" id="ARBA00022603"/>
    </source>
</evidence>
<protein>
    <submittedName>
        <fullName evidence="5">O-methyltransferase-like protein</fullName>
    </submittedName>
</protein>
<dbReference type="GO" id="GO:0032259">
    <property type="term" value="P:methylation"/>
    <property type="evidence" value="ECO:0007669"/>
    <property type="project" value="UniProtKB-KW"/>
</dbReference>
<dbReference type="Proteomes" id="UP000007796">
    <property type="component" value="Unassembled WGS sequence"/>
</dbReference>
<keyword evidence="6" id="KW-1185">Reference proteome</keyword>
<proteinExistence type="predicted"/>
<dbReference type="HOGENOM" id="CLU_005533_5_0_1"/>
<keyword evidence="2 5" id="KW-0808">Transferase</keyword>
<dbReference type="SUPFAM" id="SSF53335">
    <property type="entry name" value="S-adenosyl-L-methionine-dependent methyltransferases"/>
    <property type="match status" value="1"/>
</dbReference>
<dbReference type="STRING" id="655863.F0XQV0"/>
<dbReference type="GO" id="GO:0008171">
    <property type="term" value="F:O-methyltransferase activity"/>
    <property type="evidence" value="ECO:0007669"/>
    <property type="project" value="InterPro"/>
</dbReference>
<dbReference type="PANTHER" id="PTHR43712">
    <property type="entry name" value="PUTATIVE (AFU_ORTHOLOGUE AFUA_4G14580)-RELATED"/>
    <property type="match status" value="1"/>
</dbReference>
<dbReference type="InterPro" id="IPR001077">
    <property type="entry name" value="COMT_C"/>
</dbReference>
<dbReference type="InterPro" id="IPR036390">
    <property type="entry name" value="WH_DNA-bd_sf"/>
</dbReference>
<dbReference type="Gene3D" id="3.40.50.150">
    <property type="entry name" value="Vaccinia Virus protein VP39"/>
    <property type="match status" value="1"/>
</dbReference>
<name>F0XQV0_GROCL</name>
<dbReference type="GeneID" id="25975584"/>
<dbReference type="InterPro" id="IPR029063">
    <property type="entry name" value="SAM-dependent_MTases_sf"/>
</dbReference>
<dbReference type="eggNOG" id="KOG3178">
    <property type="taxonomic scope" value="Eukaryota"/>
</dbReference>
<dbReference type="InterPro" id="IPR016461">
    <property type="entry name" value="COMT-like"/>
</dbReference>
<keyword evidence="1 5" id="KW-0489">Methyltransferase</keyword>
<reference evidence="5 6" key="1">
    <citation type="journal article" date="2011" name="Proc. Natl. Acad. Sci. U.S.A.">
        <title>Genome and transcriptome analyses of the mountain pine beetle-fungal symbiont Grosmannia clavigera, a lodgepole pine pathogen.</title>
        <authorList>
            <person name="DiGuistini S."/>
            <person name="Wang Y."/>
            <person name="Liao N.Y."/>
            <person name="Taylor G."/>
            <person name="Tanguay P."/>
            <person name="Feau N."/>
            <person name="Henrissat B."/>
            <person name="Chan S.K."/>
            <person name="Hesse-Orce U."/>
            <person name="Alamouti S.M."/>
            <person name="Tsui C.K.M."/>
            <person name="Docking R.T."/>
            <person name="Levasseur A."/>
            <person name="Haridas S."/>
            <person name="Robertson G."/>
            <person name="Birol I."/>
            <person name="Holt R.A."/>
            <person name="Marra M.A."/>
            <person name="Hamelin R.C."/>
            <person name="Hirst M."/>
            <person name="Jones S.J.M."/>
            <person name="Bohlmann J."/>
            <person name="Breuil C."/>
        </authorList>
    </citation>
    <scope>NUCLEOTIDE SEQUENCE [LARGE SCALE GENOMIC DNA]</scope>
    <source>
        <strain evidence="6">kw1407 / UAMH 11150</strain>
    </source>
</reference>
<sequence length="398" mass="44155">MSSADQIIASLQGISAASFLDEPERIRARDALFHALRKVQSPWEIAWDQSWACVATTACVKTLIDAGVFKKWSEVGGGPITCVKLAEMTGVDEVLLRRIMRTLSGQLLVIEVAEDTYERTPLAIALADDPPFAGIYGGFYHDATSPMFRTLPAYLKKTGYRNPTDVNECNFQYCQGNATASFFEYIGADPLRTSDFNDAMECLSKYNSFPWTEVYPSDSIVAAARPGIPLVVDIGGSKGHDLRKFLSRYPDLPPGSLVLENLPILLKSVDIGDNSASAISVQPHDFFTPQPVVGARAYYMHHILHDWPDDKAIRIMKTLAPAMEKGYSRLLIHESLVSKIRPLSSVTVSDNTQMMTLVAASERTEERWEELISSAGLRLIKIWRPEHSIEGIIEEEVA</sequence>
<evidence type="ECO:0000256" key="3">
    <source>
        <dbReference type="ARBA" id="ARBA00022691"/>
    </source>
</evidence>
<dbReference type="InterPro" id="IPR036388">
    <property type="entry name" value="WH-like_DNA-bd_sf"/>
</dbReference>
<dbReference type="AlphaFoldDB" id="F0XQV0"/>
<dbReference type="EMBL" id="GL629807">
    <property type="protein sequence ID" value="EFW99940.1"/>
    <property type="molecule type" value="Genomic_DNA"/>
</dbReference>
<organism evidence="6">
    <name type="scientific">Grosmannia clavigera (strain kw1407 / UAMH 11150)</name>
    <name type="common">Blue stain fungus</name>
    <name type="synonym">Graphiocladiella clavigera</name>
    <dbReference type="NCBI Taxonomy" id="655863"/>
    <lineage>
        <taxon>Eukaryota</taxon>
        <taxon>Fungi</taxon>
        <taxon>Dikarya</taxon>
        <taxon>Ascomycota</taxon>
        <taxon>Pezizomycotina</taxon>
        <taxon>Sordariomycetes</taxon>
        <taxon>Sordariomycetidae</taxon>
        <taxon>Ophiostomatales</taxon>
        <taxon>Ophiostomataceae</taxon>
        <taxon>Leptographium</taxon>
    </lineage>
</organism>
<gene>
    <name evidence="5" type="ORF">CMQ_258</name>
</gene>
<dbReference type="PANTHER" id="PTHR43712:SF8">
    <property type="entry name" value="O-METHYLTRANSFERASE AF390-400"/>
    <property type="match status" value="1"/>
</dbReference>
<evidence type="ECO:0000313" key="6">
    <source>
        <dbReference type="Proteomes" id="UP000007796"/>
    </source>
</evidence>
<evidence type="ECO:0000313" key="5">
    <source>
        <dbReference type="EMBL" id="EFW99940.1"/>
    </source>
</evidence>